<comment type="caution">
    <text evidence="1">The sequence shown here is derived from an EMBL/GenBank/DDBJ whole genome shotgun (WGS) entry which is preliminary data.</text>
</comment>
<reference evidence="4" key="2">
    <citation type="journal article" date="2019" name="Int. J. Syst. Evol. Microbiol.">
        <title>The Global Catalogue of Microorganisms (GCM) 10K type strain sequencing project: providing services to taxonomists for standard genome sequencing and annotation.</title>
        <authorList>
            <consortium name="The Broad Institute Genomics Platform"/>
            <consortium name="The Broad Institute Genome Sequencing Center for Infectious Disease"/>
            <person name="Wu L."/>
            <person name="Ma J."/>
        </authorList>
    </citation>
    <scope>NUCLEOTIDE SEQUENCE [LARGE SCALE GENOMIC DNA]</scope>
    <source>
        <strain evidence="4">NBRC 107715</strain>
    </source>
</reference>
<gene>
    <name evidence="2" type="ORF">GCM10007888_29280</name>
    <name evidence="1" type="ORF">MOX02_49770</name>
</gene>
<keyword evidence="4" id="KW-1185">Reference proteome</keyword>
<reference evidence="2" key="4">
    <citation type="submission" date="2023-01" db="EMBL/GenBank/DDBJ databases">
        <title>Draft genome sequence of Methylobacterium oxalidis strain NBRC 107715.</title>
        <authorList>
            <person name="Sun Q."/>
            <person name="Mori K."/>
        </authorList>
    </citation>
    <scope>NUCLEOTIDE SEQUENCE</scope>
    <source>
        <strain evidence="2">NBRC 107715</strain>
    </source>
</reference>
<accession>A0A512JAP0</accession>
<name>A0A512JAP0_9HYPH</name>
<evidence type="ECO:0000313" key="1">
    <source>
        <dbReference type="EMBL" id="GEP06939.1"/>
    </source>
</evidence>
<dbReference type="Proteomes" id="UP000321960">
    <property type="component" value="Unassembled WGS sequence"/>
</dbReference>
<evidence type="ECO:0000313" key="3">
    <source>
        <dbReference type="Proteomes" id="UP000321960"/>
    </source>
</evidence>
<evidence type="ECO:0000313" key="4">
    <source>
        <dbReference type="Proteomes" id="UP001156856"/>
    </source>
</evidence>
<reference evidence="1 3" key="3">
    <citation type="submission" date="2019-07" db="EMBL/GenBank/DDBJ databases">
        <title>Whole genome shotgun sequence of Methylobacterium oxalidis NBRC 107715.</title>
        <authorList>
            <person name="Hosoyama A."/>
            <person name="Uohara A."/>
            <person name="Ohji S."/>
            <person name="Ichikawa N."/>
        </authorList>
    </citation>
    <scope>NUCLEOTIDE SEQUENCE [LARGE SCALE GENOMIC DNA]</scope>
    <source>
        <strain evidence="1 3">NBRC 107715</strain>
    </source>
</reference>
<reference evidence="2" key="1">
    <citation type="journal article" date="2014" name="Int. J. Syst. Evol. Microbiol.">
        <title>Complete genome of a new Firmicutes species belonging to the dominant human colonic microbiota ('Ruminococcus bicirculans') reveals two chromosomes and a selective capacity to utilize plant glucans.</title>
        <authorList>
            <consortium name="NISC Comparative Sequencing Program"/>
            <person name="Wegmann U."/>
            <person name="Louis P."/>
            <person name="Goesmann A."/>
            <person name="Henrissat B."/>
            <person name="Duncan S.H."/>
            <person name="Flint H.J."/>
        </authorList>
    </citation>
    <scope>NUCLEOTIDE SEQUENCE</scope>
    <source>
        <strain evidence="2">NBRC 107715</strain>
    </source>
</reference>
<dbReference type="Proteomes" id="UP001156856">
    <property type="component" value="Unassembled WGS sequence"/>
</dbReference>
<evidence type="ECO:0000313" key="2">
    <source>
        <dbReference type="EMBL" id="GLS64547.1"/>
    </source>
</evidence>
<proteinExistence type="predicted"/>
<dbReference type="EMBL" id="BJZU01000129">
    <property type="protein sequence ID" value="GEP06939.1"/>
    <property type="molecule type" value="Genomic_DNA"/>
</dbReference>
<organism evidence="1 3">
    <name type="scientific">Methylobacterium oxalidis</name>
    <dbReference type="NCBI Taxonomy" id="944322"/>
    <lineage>
        <taxon>Bacteria</taxon>
        <taxon>Pseudomonadati</taxon>
        <taxon>Pseudomonadota</taxon>
        <taxon>Alphaproteobacteria</taxon>
        <taxon>Hyphomicrobiales</taxon>
        <taxon>Methylobacteriaceae</taxon>
        <taxon>Methylobacterium</taxon>
    </lineage>
</organism>
<dbReference type="AlphaFoldDB" id="A0A512JAP0"/>
<dbReference type="EMBL" id="BSPK01000045">
    <property type="protein sequence ID" value="GLS64547.1"/>
    <property type="molecule type" value="Genomic_DNA"/>
</dbReference>
<protein>
    <submittedName>
        <fullName evidence="1">Uncharacterized protein</fullName>
    </submittedName>
</protein>
<sequence length="94" mass="10657">MASGDVNGPLLPSLPKAEMTVLSFKARPVQERIVDVMLFLLAQNDRPGYRDWYEAVDDMFGEFDEDEKHRMVQAGISLLERRLNPAPVLQLRAA</sequence>